<reference evidence="6" key="1">
    <citation type="journal article" date="2019" name="Int. J. Syst. Evol. Microbiol.">
        <title>The Global Catalogue of Microorganisms (GCM) 10K type strain sequencing project: providing services to taxonomists for standard genome sequencing and annotation.</title>
        <authorList>
            <consortium name="The Broad Institute Genomics Platform"/>
            <consortium name="The Broad Institute Genome Sequencing Center for Infectious Disease"/>
            <person name="Wu L."/>
            <person name="Ma J."/>
        </authorList>
    </citation>
    <scope>NUCLEOTIDE SEQUENCE [LARGE SCALE GENOMIC DNA]</scope>
    <source>
        <strain evidence="6">CGMCC 4.7106</strain>
    </source>
</reference>
<dbReference type="InterPro" id="IPR036390">
    <property type="entry name" value="WH_DNA-bd_sf"/>
</dbReference>
<dbReference type="Gene3D" id="1.10.10.10">
    <property type="entry name" value="Winged helix-like DNA-binding domain superfamily/Winged helix DNA-binding domain"/>
    <property type="match status" value="1"/>
</dbReference>
<evidence type="ECO:0000256" key="1">
    <source>
        <dbReference type="ARBA" id="ARBA00023015"/>
    </source>
</evidence>
<dbReference type="EMBL" id="JBHSNW010000005">
    <property type="protein sequence ID" value="MFC5816098.1"/>
    <property type="molecule type" value="Genomic_DNA"/>
</dbReference>
<keyword evidence="6" id="KW-1185">Reference proteome</keyword>
<dbReference type="RefSeq" id="WP_378524873.1">
    <property type="nucleotide sequence ID" value="NZ_JBHSNW010000005.1"/>
</dbReference>
<protein>
    <submittedName>
        <fullName evidence="5">Metalloregulator ArsR/SmtB family transcription factor</fullName>
    </submittedName>
</protein>
<dbReference type="InterPro" id="IPR001845">
    <property type="entry name" value="HTH_ArsR_DNA-bd_dom"/>
</dbReference>
<evidence type="ECO:0000313" key="6">
    <source>
        <dbReference type="Proteomes" id="UP001596096"/>
    </source>
</evidence>
<evidence type="ECO:0000256" key="2">
    <source>
        <dbReference type="ARBA" id="ARBA00023125"/>
    </source>
</evidence>
<name>A0ABW1BTS2_9ACTN</name>
<proteinExistence type="predicted"/>
<dbReference type="Proteomes" id="UP001596096">
    <property type="component" value="Unassembled WGS sequence"/>
</dbReference>
<dbReference type="Pfam" id="PF12840">
    <property type="entry name" value="HTH_20"/>
    <property type="match status" value="1"/>
</dbReference>
<evidence type="ECO:0000313" key="5">
    <source>
        <dbReference type="EMBL" id="MFC5816098.1"/>
    </source>
</evidence>
<dbReference type="PROSITE" id="PS50987">
    <property type="entry name" value="HTH_ARSR_2"/>
    <property type="match status" value="1"/>
</dbReference>
<dbReference type="InterPro" id="IPR051011">
    <property type="entry name" value="Metal_resp_trans_reg"/>
</dbReference>
<sequence length="128" mass="14334">MGFVLVNRAFEALAHVRRREVLRILRKHDRLSAGQLAEQLAVPRPTLSGHLNVLKGADLIIGDREGTTIWYRLNMTVMEETVELVLSLLSRGSAPALPVVSLDQADRPRVRHPFQERLPVSGGRPTVR</sequence>
<feature type="domain" description="HTH arsR-type" evidence="4">
    <location>
        <begin position="1"/>
        <end position="93"/>
    </location>
</feature>
<dbReference type="PANTHER" id="PTHR43132">
    <property type="entry name" value="ARSENICAL RESISTANCE OPERON REPRESSOR ARSR-RELATED"/>
    <property type="match status" value="1"/>
</dbReference>
<dbReference type="InterPro" id="IPR036388">
    <property type="entry name" value="WH-like_DNA-bd_sf"/>
</dbReference>
<evidence type="ECO:0000256" key="3">
    <source>
        <dbReference type="ARBA" id="ARBA00023163"/>
    </source>
</evidence>
<dbReference type="PRINTS" id="PR00778">
    <property type="entry name" value="HTHARSR"/>
</dbReference>
<comment type="caution">
    <text evidence="5">The sequence shown here is derived from an EMBL/GenBank/DDBJ whole genome shotgun (WGS) entry which is preliminary data.</text>
</comment>
<accession>A0ABW1BTS2</accession>
<gene>
    <name evidence="5" type="ORF">ACFPUY_13465</name>
</gene>
<evidence type="ECO:0000259" key="4">
    <source>
        <dbReference type="PROSITE" id="PS50987"/>
    </source>
</evidence>
<keyword evidence="3" id="KW-0804">Transcription</keyword>
<keyword evidence="2" id="KW-0238">DNA-binding</keyword>
<keyword evidence="1" id="KW-0805">Transcription regulation</keyword>
<dbReference type="InterPro" id="IPR011991">
    <property type="entry name" value="ArsR-like_HTH"/>
</dbReference>
<dbReference type="PANTHER" id="PTHR43132:SF2">
    <property type="entry name" value="ARSENICAL RESISTANCE OPERON REPRESSOR ARSR-RELATED"/>
    <property type="match status" value="1"/>
</dbReference>
<dbReference type="CDD" id="cd00090">
    <property type="entry name" value="HTH_ARSR"/>
    <property type="match status" value="1"/>
</dbReference>
<dbReference type="NCBIfam" id="NF033788">
    <property type="entry name" value="HTH_metalloreg"/>
    <property type="match status" value="1"/>
</dbReference>
<dbReference type="SMART" id="SM00418">
    <property type="entry name" value="HTH_ARSR"/>
    <property type="match status" value="1"/>
</dbReference>
<organism evidence="5 6">
    <name type="scientific">Nonomuraea harbinensis</name>
    <dbReference type="NCBI Taxonomy" id="1286938"/>
    <lineage>
        <taxon>Bacteria</taxon>
        <taxon>Bacillati</taxon>
        <taxon>Actinomycetota</taxon>
        <taxon>Actinomycetes</taxon>
        <taxon>Streptosporangiales</taxon>
        <taxon>Streptosporangiaceae</taxon>
        <taxon>Nonomuraea</taxon>
    </lineage>
</organism>
<dbReference type="SUPFAM" id="SSF46785">
    <property type="entry name" value="Winged helix' DNA-binding domain"/>
    <property type="match status" value="1"/>
</dbReference>